<dbReference type="PANTHER" id="PTHR46532">
    <property type="entry name" value="MALE FERTILITY FACTOR KL5"/>
    <property type="match status" value="1"/>
</dbReference>
<dbReference type="Proteomes" id="UP001146793">
    <property type="component" value="Unassembled WGS sequence"/>
</dbReference>
<dbReference type="PANTHER" id="PTHR46532:SF4">
    <property type="entry name" value="AAA+ ATPASE DOMAIN-CONTAINING PROTEIN"/>
    <property type="match status" value="1"/>
</dbReference>
<protein>
    <submittedName>
        <fullName evidence="3">Dynein heavy chain</fullName>
    </submittedName>
</protein>
<dbReference type="InterPro" id="IPR026983">
    <property type="entry name" value="DHC"/>
</dbReference>
<dbReference type="GO" id="GO:0005524">
    <property type="term" value="F:ATP binding"/>
    <property type="evidence" value="ECO:0007669"/>
    <property type="project" value="InterPro"/>
</dbReference>
<organism evidence="3 4">
    <name type="scientific">Anaeramoeba flamelloides</name>
    <dbReference type="NCBI Taxonomy" id="1746091"/>
    <lineage>
        <taxon>Eukaryota</taxon>
        <taxon>Metamonada</taxon>
        <taxon>Anaeramoebidae</taxon>
        <taxon>Anaeramoeba</taxon>
    </lineage>
</organism>
<evidence type="ECO:0000313" key="4">
    <source>
        <dbReference type="Proteomes" id="UP001146793"/>
    </source>
</evidence>
<dbReference type="AlphaFoldDB" id="A0AAV7YNE5"/>
<dbReference type="GO" id="GO:0007018">
    <property type="term" value="P:microtubule-based movement"/>
    <property type="evidence" value="ECO:0007669"/>
    <property type="project" value="InterPro"/>
</dbReference>
<dbReference type="InterPro" id="IPR035699">
    <property type="entry name" value="AAA_6"/>
</dbReference>
<evidence type="ECO:0000259" key="2">
    <source>
        <dbReference type="Pfam" id="PF12774"/>
    </source>
</evidence>
<name>A0AAV7YNE5_9EUKA</name>
<dbReference type="Pfam" id="PF12774">
    <property type="entry name" value="AAA_6"/>
    <property type="match status" value="1"/>
</dbReference>
<comment type="caution">
    <text evidence="3">The sequence shown here is derived from an EMBL/GenBank/DDBJ whole genome shotgun (WGS) entry which is preliminary data.</text>
</comment>
<dbReference type="InterPro" id="IPR043157">
    <property type="entry name" value="Dynein_AAA1S"/>
</dbReference>
<evidence type="ECO:0000313" key="3">
    <source>
        <dbReference type="EMBL" id="KAJ3430490.1"/>
    </source>
</evidence>
<dbReference type="GO" id="GO:0005858">
    <property type="term" value="C:axonemal dynein complex"/>
    <property type="evidence" value="ECO:0007669"/>
    <property type="project" value="TreeGrafter"/>
</dbReference>
<feature type="domain" description="Dynein heavy chain hydrolytic ATP-binding dynein motor region" evidence="2">
    <location>
        <begin position="13"/>
        <end position="85"/>
    </location>
</feature>
<proteinExistence type="inferred from homology"/>
<accession>A0AAV7YNE5</accession>
<dbReference type="GO" id="GO:0051959">
    <property type="term" value="F:dynein light intermediate chain binding"/>
    <property type="evidence" value="ECO:0007669"/>
    <property type="project" value="InterPro"/>
</dbReference>
<dbReference type="GO" id="GO:0045505">
    <property type="term" value="F:dynein intermediate chain binding"/>
    <property type="evidence" value="ECO:0007669"/>
    <property type="project" value="InterPro"/>
</dbReference>
<gene>
    <name evidence="3" type="ORF">M0812_23498</name>
</gene>
<sequence>MLKSRRKIQNEESIAMFKPDHELIAEVMLYSQGFKTAEELSGNAVPLFKLCVSQLSKQTHYDFGLCALKSVLVSVGKNKRAAIQELQKQL</sequence>
<dbReference type="EMBL" id="JANTQA010000051">
    <property type="protein sequence ID" value="KAJ3430490.1"/>
    <property type="molecule type" value="Genomic_DNA"/>
</dbReference>
<reference evidence="3" key="1">
    <citation type="submission" date="2022-08" db="EMBL/GenBank/DDBJ databases">
        <title>Novel sulphate-reducing endosymbionts in the free-living metamonad Anaeramoeba.</title>
        <authorList>
            <person name="Jerlstrom-Hultqvist J."/>
            <person name="Cepicka I."/>
            <person name="Gallot-Lavallee L."/>
            <person name="Salas-Leiva D."/>
            <person name="Curtis B.A."/>
            <person name="Zahonova K."/>
            <person name="Pipaliya S."/>
            <person name="Dacks J."/>
            <person name="Roger A.J."/>
        </authorList>
    </citation>
    <scope>NUCLEOTIDE SEQUENCE</scope>
    <source>
        <strain evidence="3">Busselton2</strain>
    </source>
</reference>
<comment type="similarity">
    <text evidence="1">Belongs to the dynein heavy chain family.</text>
</comment>
<evidence type="ECO:0000256" key="1">
    <source>
        <dbReference type="ARBA" id="ARBA00008887"/>
    </source>
</evidence>
<dbReference type="Gene3D" id="1.10.8.710">
    <property type="match status" value="1"/>
</dbReference>